<dbReference type="EMBL" id="BKCP01000001">
    <property type="protein sequence ID" value="GER24827.1"/>
    <property type="molecule type" value="Genomic_DNA"/>
</dbReference>
<keyword evidence="8" id="KW-1185">Reference proteome</keyword>
<dbReference type="InterPro" id="IPR017930">
    <property type="entry name" value="Myb_dom"/>
</dbReference>
<accession>A0A5A7NX34</accession>
<evidence type="ECO:0000313" key="6">
    <source>
        <dbReference type="EMBL" id="GER24829.1"/>
    </source>
</evidence>
<evidence type="ECO:0000256" key="2">
    <source>
        <dbReference type="ARBA" id="ARBA00023242"/>
    </source>
</evidence>
<dbReference type="CDD" id="cd00167">
    <property type="entry name" value="SANT"/>
    <property type="match status" value="1"/>
</dbReference>
<dbReference type="AlphaFoldDB" id="A0A5A7NX34"/>
<evidence type="ECO:0000313" key="8">
    <source>
        <dbReference type="Proteomes" id="UP000325081"/>
    </source>
</evidence>
<protein>
    <submittedName>
        <fullName evidence="5">Myb domain protein 117</fullName>
    </submittedName>
</protein>
<dbReference type="Gene3D" id="1.10.10.60">
    <property type="entry name" value="Homeodomain-like"/>
    <property type="match status" value="1"/>
</dbReference>
<feature type="domain" description="HTH myb-type" evidence="4">
    <location>
        <begin position="199"/>
        <end position="230"/>
    </location>
</feature>
<evidence type="ECO:0000313" key="7">
    <source>
        <dbReference type="EMBL" id="GER24831.1"/>
    </source>
</evidence>
<feature type="region of interest" description="Disordered" evidence="3">
    <location>
        <begin position="253"/>
        <end position="274"/>
    </location>
</feature>
<dbReference type="GO" id="GO:0000978">
    <property type="term" value="F:RNA polymerase II cis-regulatory region sequence-specific DNA binding"/>
    <property type="evidence" value="ECO:0007669"/>
    <property type="project" value="TreeGrafter"/>
</dbReference>
<dbReference type="PANTHER" id="PTHR45614:SF150">
    <property type="entry name" value="MYB-LIKE DNA-BINDING DOMAIN CONTAINING PROTEIN, EXPRESSED"/>
    <property type="match status" value="1"/>
</dbReference>
<evidence type="ECO:0000256" key="1">
    <source>
        <dbReference type="ARBA" id="ARBA00004123"/>
    </source>
</evidence>
<organism evidence="5 8">
    <name type="scientific">Striga asiatica</name>
    <name type="common">Asiatic witchweed</name>
    <name type="synonym">Buchnera asiatica</name>
    <dbReference type="NCBI Taxonomy" id="4170"/>
    <lineage>
        <taxon>Eukaryota</taxon>
        <taxon>Viridiplantae</taxon>
        <taxon>Streptophyta</taxon>
        <taxon>Embryophyta</taxon>
        <taxon>Tracheophyta</taxon>
        <taxon>Spermatophyta</taxon>
        <taxon>Magnoliopsida</taxon>
        <taxon>eudicotyledons</taxon>
        <taxon>Gunneridae</taxon>
        <taxon>Pentapetalae</taxon>
        <taxon>asterids</taxon>
        <taxon>lamiids</taxon>
        <taxon>Lamiales</taxon>
        <taxon>Orobanchaceae</taxon>
        <taxon>Buchnereae</taxon>
        <taxon>Striga</taxon>
    </lineage>
</organism>
<name>A0A5A7NX34_STRAF</name>
<proteinExistence type="predicted"/>
<keyword evidence="2" id="KW-0539">Nucleus</keyword>
<comment type="caution">
    <text evidence="5">The sequence shown here is derived from an EMBL/GenBank/DDBJ whole genome shotgun (WGS) entry which is preliminary data.</text>
</comment>
<dbReference type="EMBL" id="BKCP01000001">
    <property type="protein sequence ID" value="GER24829.1"/>
    <property type="molecule type" value="Genomic_DNA"/>
</dbReference>
<reference evidence="8" key="1">
    <citation type="journal article" date="2019" name="Curr. Biol.">
        <title>Genome Sequence of Striga asiatica Provides Insight into the Evolution of Plant Parasitism.</title>
        <authorList>
            <person name="Yoshida S."/>
            <person name="Kim S."/>
            <person name="Wafula E.K."/>
            <person name="Tanskanen J."/>
            <person name="Kim Y.M."/>
            <person name="Honaas L."/>
            <person name="Yang Z."/>
            <person name="Spallek T."/>
            <person name="Conn C.E."/>
            <person name="Ichihashi Y."/>
            <person name="Cheong K."/>
            <person name="Cui S."/>
            <person name="Der J.P."/>
            <person name="Gundlach H."/>
            <person name="Jiao Y."/>
            <person name="Hori C."/>
            <person name="Ishida J.K."/>
            <person name="Kasahara H."/>
            <person name="Kiba T."/>
            <person name="Kim M.S."/>
            <person name="Koo N."/>
            <person name="Laohavisit A."/>
            <person name="Lee Y.H."/>
            <person name="Lumba S."/>
            <person name="McCourt P."/>
            <person name="Mortimer J.C."/>
            <person name="Mutuku J.M."/>
            <person name="Nomura T."/>
            <person name="Sasaki-Sekimoto Y."/>
            <person name="Seto Y."/>
            <person name="Wang Y."/>
            <person name="Wakatake T."/>
            <person name="Sakakibara H."/>
            <person name="Demura T."/>
            <person name="Yamaguchi S."/>
            <person name="Yoneyama K."/>
            <person name="Manabe R.I."/>
            <person name="Nelson D.C."/>
            <person name="Schulman A.H."/>
            <person name="Timko M.P."/>
            <person name="dePamphilis C.W."/>
            <person name="Choi D."/>
            <person name="Shirasu K."/>
        </authorList>
    </citation>
    <scope>NUCLEOTIDE SEQUENCE [LARGE SCALE GENOMIC DNA]</scope>
    <source>
        <strain evidence="8">cv. UVA1</strain>
    </source>
</reference>
<sequence>MTKSPVSKTWKLRIEIATRRHELGSTLRPQQSGYSICNKIKINLSTSGDGKHNRIDAAIEDEQILLTAVSRGVARKKFNPGLHTIVPIIGTENTQSWAGPVRRFSPNSTNQPVILASKYFIVHTFRNRLFRFQNGIEIEALEVAAALGRGGELREGVGGEYGQRWKVADEIDAASAGPENKPAGLHGGGGEPDGGAPAYGNKWALIACLFPGRTDNAVKNHWHVVMARKYRELSTAGRRRKMGQFVFSAAEDGEAPAVQLGGGGKQNTKQKGEI</sequence>
<dbReference type="OrthoDB" id="2143914at2759"/>
<dbReference type="EMBL" id="BKCP01000001">
    <property type="protein sequence ID" value="GER24831.1"/>
    <property type="molecule type" value="Genomic_DNA"/>
</dbReference>
<dbReference type="Pfam" id="PF00249">
    <property type="entry name" value="Myb_DNA-binding"/>
    <property type="match status" value="1"/>
</dbReference>
<evidence type="ECO:0000313" key="5">
    <source>
        <dbReference type="EMBL" id="GER24827.1"/>
    </source>
</evidence>
<dbReference type="PANTHER" id="PTHR45614">
    <property type="entry name" value="MYB PROTEIN-RELATED"/>
    <property type="match status" value="1"/>
</dbReference>
<reference evidence="5" key="2">
    <citation type="journal article" date="2019" name="Curr. Biol.">
        <title>Genome Sequence of Striga asiatica Provides Insight into the Evolution of Plant Parasitism.</title>
        <authorList>
            <person name="Yoshida S."/>
            <person name="Kim S."/>
            <person name="Wafula E.K."/>
            <person name="Tanskanen J."/>
            <person name="Kim Y."/>
            <person name="Honaas L."/>
            <person name="Yang Z."/>
            <person name="Spallek T."/>
            <person name="Conn C.E."/>
            <person name="Ichihashi Y."/>
            <person name="Cheong K."/>
            <person name="Cui S."/>
            <person name="Der J.P."/>
            <person name="Gundlach H."/>
            <person name="Jiao Y."/>
            <person name="Hori C."/>
            <person name="Ishida J.K."/>
            <person name="Kasahara H."/>
            <person name="Kiba T."/>
            <person name="Kim M."/>
            <person name="Koo N."/>
            <person name="Laohavisit A."/>
            <person name="Lee Y."/>
            <person name="Lumba S."/>
            <person name="Mccourt P."/>
            <person name="Mortimer J.C."/>
            <person name="Mutuku J.M."/>
            <person name="Nomura T."/>
            <person name="Sasaki-sekimoto Y."/>
            <person name="Seto Y."/>
            <person name="Wang Y."/>
            <person name="Wakatake T."/>
            <person name="Sakakibara H."/>
            <person name="Demura T."/>
            <person name="Yamaguchi S."/>
            <person name="Yoneyama K."/>
            <person name="Manabe R."/>
            <person name="Nelson D.C."/>
            <person name="Schulman A.H."/>
            <person name="Timko M.P."/>
            <person name="Depamphilis C.W."/>
            <person name="Choi D."/>
            <person name="Shirasu K."/>
        </authorList>
    </citation>
    <scope>NUCLEOTIDE SEQUENCE [LARGE SCALE GENOMIC DNA]</scope>
    <source>
        <strain evidence="5">UVA1</strain>
    </source>
</reference>
<dbReference type="GO" id="GO:0000981">
    <property type="term" value="F:DNA-binding transcription factor activity, RNA polymerase II-specific"/>
    <property type="evidence" value="ECO:0007669"/>
    <property type="project" value="TreeGrafter"/>
</dbReference>
<comment type="subcellular location">
    <subcellularLocation>
        <location evidence="1">Nucleus</location>
    </subcellularLocation>
</comment>
<dbReference type="InterPro" id="IPR009057">
    <property type="entry name" value="Homeodomain-like_sf"/>
</dbReference>
<dbReference type="SUPFAM" id="SSF46689">
    <property type="entry name" value="Homeodomain-like"/>
    <property type="match status" value="1"/>
</dbReference>
<evidence type="ECO:0000259" key="4">
    <source>
        <dbReference type="PROSITE" id="PS51294"/>
    </source>
</evidence>
<dbReference type="GO" id="GO:0005634">
    <property type="term" value="C:nucleus"/>
    <property type="evidence" value="ECO:0007669"/>
    <property type="project" value="UniProtKB-SubCell"/>
</dbReference>
<dbReference type="PROSITE" id="PS51294">
    <property type="entry name" value="HTH_MYB"/>
    <property type="match status" value="1"/>
</dbReference>
<evidence type="ECO:0000256" key="3">
    <source>
        <dbReference type="SAM" id="MobiDB-lite"/>
    </source>
</evidence>
<dbReference type="Proteomes" id="UP000325081">
    <property type="component" value="Unassembled WGS sequence"/>
</dbReference>
<dbReference type="InterPro" id="IPR001005">
    <property type="entry name" value="SANT/Myb"/>
</dbReference>
<dbReference type="InterPro" id="IPR050560">
    <property type="entry name" value="MYB_TF"/>
</dbReference>
<gene>
    <name evidence="5" type="ORF">STAS_00374</name>
    <name evidence="6" type="ORF">STAS_00375</name>
    <name evidence="7" type="ORF">STAS_00376</name>
</gene>